<evidence type="ECO:0000256" key="5">
    <source>
        <dbReference type="SAM" id="MobiDB-lite"/>
    </source>
</evidence>
<dbReference type="InterPro" id="IPR010998">
    <property type="entry name" value="Integrase_recombinase_N"/>
</dbReference>
<sequence length="362" mass="39322">MTRAGGAEIAWRPGDDEPAAVAAWHPPRRETIAGAWLLSVRSPRTRAAYRVDLRQYFSWADRFGIDALAPARFHADGYREWLAHTAATPRGTRYAEATVARKLTAVSSFLRYASTHFARDVAANPFTHVARPELDDDSTTVGLSLDEAGELLTAATRMGPRERALIEVFLGTALRVSELAGAAVTDLGAERGTTTLRVRLKRGRIKRIALPDEAAAALADYLGDRRAGPLFQYRAAWPTRQVLAHALDRIARTAGLGAKGISPHSLRHTAATIALDEGRDLRDVQDMLGHKDPRTSRRYDRARDRLDRAAGRTVSAALHRPRPEPDTATGAAVPLHPAATQEAPRPEAYGPNGRGPSIGPQG</sequence>
<evidence type="ECO:0000313" key="9">
    <source>
        <dbReference type="Proteomes" id="UP001464923"/>
    </source>
</evidence>
<dbReference type="InterPro" id="IPR002104">
    <property type="entry name" value="Integrase_catalytic"/>
</dbReference>
<evidence type="ECO:0000259" key="7">
    <source>
        <dbReference type="PROSITE" id="PS51900"/>
    </source>
</evidence>
<reference evidence="8 9" key="1">
    <citation type="submission" date="2024-03" db="EMBL/GenBank/DDBJ databases">
        <title>Draft genome sequence of Pseudonocardia tropica JCM 19149.</title>
        <authorList>
            <person name="Butdee W."/>
            <person name="Duangmal K."/>
        </authorList>
    </citation>
    <scope>NUCLEOTIDE SEQUENCE [LARGE SCALE GENOMIC DNA]</scope>
    <source>
        <strain evidence="8 9">JCM 19149</strain>
    </source>
</reference>
<gene>
    <name evidence="8" type="ORF">WHI96_25310</name>
</gene>
<dbReference type="Gene3D" id="1.10.150.130">
    <property type="match status" value="1"/>
</dbReference>
<dbReference type="Pfam" id="PF00589">
    <property type="entry name" value="Phage_integrase"/>
    <property type="match status" value="1"/>
</dbReference>
<feature type="domain" description="Tyr recombinase" evidence="6">
    <location>
        <begin position="138"/>
        <end position="312"/>
    </location>
</feature>
<dbReference type="Proteomes" id="UP001464923">
    <property type="component" value="Unassembled WGS sequence"/>
</dbReference>
<proteinExistence type="predicted"/>
<evidence type="ECO:0000256" key="3">
    <source>
        <dbReference type="ARBA" id="ARBA00023172"/>
    </source>
</evidence>
<keyword evidence="3" id="KW-0233">DNA recombination</keyword>
<dbReference type="InterPro" id="IPR011010">
    <property type="entry name" value="DNA_brk_join_enz"/>
</dbReference>
<dbReference type="PANTHER" id="PTHR30349:SF81">
    <property type="entry name" value="TYROSINE RECOMBINASE XERC"/>
    <property type="match status" value="1"/>
</dbReference>
<evidence type="ECO:0000256" key="1">
    <source>
        <dbReference type="ARBA" id="ARBA00022908"/>
    </source>
</evidence>
<feature type="compositionally biased region" description="Basic and acidic residues" evidence="5">
    <location>
        <begin position="284"/>
        <end position="310"/>
    </location>
</feature>
<organism evidence="8 9">
    <name type="scientific">Pseudonocardia tropica</name>
    <dbReference type="NCBI Taxonomy" id="681289"/>
    <lineage>
        <taxon>Bacteria</taxon>
        <taxon>Bacillati</taxon>
        <taxon>Actinomycetota</taxon>
        <taxon>Actinomycetes</taxon>
        <taxon>Pseudonocardiales</taxon>
        <taxon>Pseudonocardiaceae</taxon>
        <taxon>Pseudonocardia</taxon>
    </lineage>
</organism>
<dbReference type="PROSITE" id="PS51898">
    <property type="entry name" value="TYR_RECOMBINASE"/>
    <property type="match status" value="1"/>
</dbReference>
<dbReference type="InterPro" id="IPR044068">
    <property type="entry name" value="CB"/>
</dbReference>
<dbReference type="SUPFAM" id="SSF56349">
    <property type="entry name" value="DNA breaking-rejoining enzymes"/>
    <property type="match status" value="1"/>
</dbReference>
<dbReference type="EMBL" id="JBEDNP010000025">
    <property type="protein sequence ID" value="MEQ3542137.1"/>
    <property type="molecule type" value="Genomic_DNA"/>
</dbReference>
<dbReference type="Pfam" id="PF02899">
    <property type="entry name" value="Phage_int_SAM_1"/>
    <property type="match status" value="1"/>
</dbReference>
<keyword evidence="2 4" id="KW-0238">DNA-binding</keyword>
<name>A0ABV1K1N1_9PSEU</name>
<dbReference type="InterPro" id="IPR050090">
    <property type="entry name" value="Tyrosine_recombinase_XerCD"/>
</dbReference>
<evidence type="ECO:0000259" key="6">
    <source>
        <dbReference type="PROSITE" id="PS51898"/>
    </source>
</evidence>
<dbReference type="RefSeq" id="WP_345655150.1">
    <property type="nucleotide sequence ID" value="NZ_BAABLY010000115.1"/>
</dbReference>
<keyword evidence="1" id="KW-0229">DNA integration</keyword>
<feature type="domain" description="Core-binding (CB)" evidence="7">
    <location>
        <begin position="27"/>
        <end position="114"/>
    </location>
</feature>
<comment type="caution">
    <text evidence="8">The sequence shown here is derived from an EMBL/GenBank/DDBJ whole genome shotgun (WGS) entry which is preliminary data.</text>
</comment>
<evidence type="ECO:0000256" key="2">
    <source>
        <dbReference type="ARBA" id="ARBA00023125"/>
    </source>
</evidence>
<accession>A0ABV1K1N1</accession>
<keyword evidence="9" id="KW-1185">Reference proteome</keyword>
<feature type="region of interest" description="Disordered" evidence="5">
    <location>
        <begin position="284"/>
        <end position="362"/>
    </location>
</feature>
<evidence type="ECO:0000256" key="4">
    <source>
        <dbReference type="PROSITE-ProRule" id="PRU01248"/>
    </source>
</evidence>
<dbReference type="InterPro" id="IPR004107">
    <property type="entry name" value="Integrase_SAM-like_N"/>
</dbReference>
<dbReference type="Gene3D" id="1.10.443.10">
    <property type="entry name" value="Intergrase catalytic core"/>
    <property type="match status" value="1"/>
</dbReference>
<protein>
    <submittedName>
        <fullName evidence="8">Tyrosine-type recombinase/integrase</fullName>
    </submittedName>
</protein>
<evidence type="ECO:0000313" key="8">
    <source>
        <dbReference type="EMBL" id="MEQ3542137.1"/>
    </source>
</evidence>
<dbReference type="PROSITE" id="PS51900">
    <property type="entry name" value="CB"/>
    <property type="match status" value="1"/>
</dbReference>
<dbReference type="PANTHER" id="PTHR30349">
    <property type="entry name" value="PHAGE INTEGRASE-RELATED"/>
    <property type="match status" value="1"/>
</dbReference>
<dbReference type="InterPro" id="IPR013762">
    <property type="entry name" value="Integrase-like_cat_sf"/>
</dbReference>